<gene>
    <name evidence="3" type="ORF">SMC7_00090</name>
</gene>
<dbReference type="InterPro" id="IPR012854">
    <property type="entry name" value="Cu_amine_oxidase-like_N"/>
</dbReference>
<name>A0A398CWK6_9BACT</name>
<evidence type="ECO:0000259" key="2">
    <source>
        <dbReference type="Pfam" id="PF07833"/>
    </source>
</evidence>
<dbReference type="Gene3D" id="2.130.10.10">
    <property type="entry name" value="YVTN repeat-like/Quinoprotein amine dehydrogenase"/>
    <property type="match status" value="1"/>
</dbReference>
<evidence type="ECO:0000313" key="3">
    <source>
        <dbReference type="EMBL" id="RIE06923.1"/>
    </source>
</evidence>
<evidence type="ECO:0000256" key="1">
    <source>
        <dbReference type="SAM" id="SignalP"/>
    </source>
</evidence>
<dbReference type="RefSeq" id="WP_119088355.1">
    <property type="nucleotide sequence ID" value="NZ_QXIS01000001.1"/>
</dbReference>
<dbReference type="SUPFAM" id="SSF110296">
    <property type="entry name" value="Oligoxyloglucan reducing end-specific cellobiohydrolase"/>
    <property type="match status" value="1"/>
</dbReference>
<organism evidence="3 4">
    <name type="scientific">Candidatus Cryosericum terrychapinii</name>
    <dbReference type="NCBI Taxonomy" id="2290919"/>
    <lineage>
        <taxon>Bacteria</taxon>
        <taxon>Pseudomonadati</taxon>
        <taxon>Caldisericota/Cryosericota group</taxon>
        <taxon>Candidatus Cryosericota</taxon>
        <taxon>Candidatus Cryosericia</taxon>
        <taxon>Candidatus Cryosericales</taxon>
        <taxon>Candidatus Cryosericaceae</taxon>
        <taxon>Candidatus Cryosericum</taxon>
    </lineage>
</organism>
<evidence type="ECO:0000313" key="4">
    <source>
        <dbReference type="Proteomes" id="UP000266328"/>
    </source>
</evidence>
<feature type="domain" description="Copper amine oxidase-like N-terminal" evidence="2">
    <location>
        <begin position="370"/>
        <end position="483"/>
    </location>
</feature>
<keyword evidence="4" id="KW-1185">Reference proteome</keyword>
<dbReference type="InterPro" id="IPR036582">
    <property type="entry name" value="Mao_N_sf"/>
</dbReference>
<reference evidence="3 4" key="1">
    <citation type="submission" date="2018-09" db="EMBL/GenBank/DDBJ databases">
        <title>Discovery and Ecogenomic Context for Candidatus Cryosericales, a Global Caldiserica Order Active in Thawing Permafrost.</title>
        <authorList>
            <person name="Martinez M.A."/>
            <person name="Woodcroft B.J."/>
            <person name="Ignacio Espinoza J.C."/>
            <person name="Zayed A."/>
            <person name="Singleton C.M."/>
            <person name="Boyd J."/>
            <person name="Li Y.-F."/>
            <person name="Purvine S."/>
            <person name="Maughan H."/>
            <person name="Hodgkins S.B."/>
            <person name="Anderson D."/>
            <person name="Sederholm M."/>
            <person name="Temperton B."/>
            <person name="Saleska S.R."/>
            <person name="Tyson G.W."/>
            <person name="Rich V.I."/>
        </authorList>
    </citation>
    <scope>NUCLEOTIDE SEQUENCE [LARGE SCALE GENOMIC DNA]</scope>
    <source>
        <strain evidence="3 4">SMC7</strain>
    </source>
</reference>
<dbReference type="AlphaFoldDB" id="A0A398CWK6"/>
<feature type="domain" description="Copper amine oxidase-like N-terminal" evidence="2">
    <location>
        <begin position="497"/>
        <end position="552"/>
    </location>
</feature>
<dbReference type="Proteomes" id="UP000266328">
    <property type="component" value="Unassembled WGS sequence"/>
</dbReference>
<dbReference type="OrthoDB" id="9778320at2"/>
<feature type="chain" id="PRO_5017418114" description="Copper amine oxidase-like N-terminal domain-containing protein" evidence="1">
    <location>
        <begin position="24"/>
        <end position="556"/>
    </location>
</feature>
<dbReference type="EMBL" id="QXIS01000001">
    <property type="protein sequence ID" value="RIE06923.1"/>
    <property type="molecule type" value="Genomic_DNA"/>
</dbReference>
<proteinExistence type="predicted"/>
<dbReference type="Gene3D" id="3.30.457.10">
    <property type="entry name" value="Copper amine oxidase-like, N-terminal domain"/>
    <property type="match status" value="2"/>
</dbReference>
<dbReference type="SUPFAM" id="SSF55383">
    <property type="entry name" value="Copper amine oxidase, domain N"/>
    <property type="match status" value="1"/>
</dbReference>
<accession>A0A398CWK6</accession>
<sequence>MRRSYSCGILRLVVFLTTCTMIAAGIAAPAASAQSSAGFVTLKTFPAAVTAIGTLGGATPTIVVATQNAGIYSMSGTSTVFRKLPAQLDLMRITSIAVLDPDQWLVGTDGEGLWLVKGEGMSFDRVTTLDCTRVARIVPDPRDPDALFIPSLCTGLHYSTDRGVTWETVGKGITSFLVTDVVRLDGDRIAVATQDAGVFVSADNGTSYTKTLCPIKNVSSLAWGATTRTLFAAGGTFIAMTTDAGAHWTSLPSPGTVTSLAALPLGAVLAGTAQRGVLRWDATAKGWRDVAQGAGVTSALVMTCTTTTLLIGGSTGALVRADLSTPVAALAPSALDLGSIPVNQARSVTFAITNLSVGALDWRIENVPGYVTVTPQTGKGNATVIVRIEGDSLGKGPYQSLLKVVTNGGDQALTLRFSVADAASVHIGLTVGKATATVGDGAVTLDAAPYIDKASGRTMVPMRFIGEAFGATVTWDAPSRRVFVETKGSLNHKPLLMIMTISSKKATVNGKAMTLDVAPAIVAGRTFVPLRVISEALGAAVTWHADTRAVSIEYMP</sequence>
<comment type="caution">
    <text evidence="3">The sequence shown here is derived from an EMBL/GenBank/DDBJ whole genome shotgun (WGS) entry which is preliminary data.</text>
</comment>
<dbReference type="Pfam" id="PF07833">
    <property type="entry name" value="Cu_amine_oxidN1"/>
    <property type="match status" value="2"/>
</dbReference>
<protein>
    <recommendedName>
        <fullName evidence="2">Copper amine oxidase-like N-terminal domain-containing protein</fullName>
    </recommendedName>
</protein>
<dbReference type="InterPro" id="IPR015943">
    <property type="entry name" value="WD40/YVTN_repeat-like_dom_sf"/>
</dbReference>
<keyword evidence="1" id="KW-0732">Signal</keyword>
<feature type="signal peptide" evidence="1">
    <location>
        <begin position="1"/>
        <end position="23"/>
    </location>
</feature>